<name>A0A078B771_STYLE</name>
<proteinExistence type="predicted"/>
<feature type="region of interest" description="Disordered" evidence="6">
    <location>
        <begin position="468"/>
        <end position="588"/>
    </location>
</feature>
<feature type="compositionally biased region" description="Low complexity" evidence="6">
    <location>
        <begin position="507"/>
        <end position="517"/>
    </location>
</feature>
<dbReference type="Pfam" id="PF13913">
    <property type="entry name" value="zf-C2HC_2"/>
    <property type="match status" value="2"/>
</dbReference>
<evidence type="ECO:0000259" key="7">
    <source>
        <dbReference type="PROSITE" id="PS52027"/>
    </source>
</evidence>
<keyword evidence="4" id="KW-0862">Zinc</keyword>
<dbReference type="InterPro" id="IPR049899">
    <property type="entry name" value="Znf_C2HC_C3H"/>
</dbReference>
<evidence type="ECO:0000256" key="2">
    <source>
        <dbReference type="ARBA" id="ARBA00022737"/>
    </source>
</evidence>
<keyword evidence="9" id="KW-1185">Reference proteome</keyword>
<organism evidence="8 9">
    <name type="scientific">Stylonychia lemnae</name>
    <name type="common">Ciliate</name>
    <dbReference type="NCBI Taxonomy" id="5949"/>
    <lineage>
        <taxon>Eukaryota</taxon>
        <taxon>Sar</taxon>
        <taxon>Alveolata</taxon>
        <taxon>Ciliophora</taxon>
        <taxon>Intramacronucleata</taxon>
        <taxon>Spirotrichea</taxon>
        <taxon>Stichotrichia</taxon>
        <taxon>Sporadotrichida</taxon>
        <taxon>Oxytrichidae</taxon>
        <taxon>Stylonychinae</taxon>
        <taxon>Stylonychia</taxon>
    </lineage>
</organism>
<accession>A0A078B771</accession>
<evidence type="ECO:0000256" key="4">
    <source>
        <dbReference type="ARBA" id="ARBA00022833"/>
    </source>
</evidence>
<protein>
    <recommendedName>
        <fullName evidence="7">C2HC/C3H-type domain-containing protein</fullName>
    </recommendedName>
</protein>
<evidence type="ECO:0000256" key="3">
    <source>
        <dbReference type="ARBA" id="ARBA00022771"/>
    </source>
</evidence>
<reference evidence="8 9" key="1">
    <citation type="submission" date="2014-06" db="EMBL/GenBank/DDBJ databases">
        <authorList>
            <person name="Swart Estienne"/>
        </authorList>
    </citation>
    <scope>NUCLEOTIDE SEQUENCE [LARGE SCALE GENOMIC DNA]</scope>
    <source>
        <strain evidence="8 9">130c</strain>
    </source>
</reference>
<gene>
    <name evidence="8" type="primary">Contig15983.g785</name>
    <name evidence="8" type="ORF">STYLEM_19181</name>
</gene>
<dbReference type="PROSITE" id="PS52027">
    <property type="entry name" value="ZF_C2HC_C3H"/>
    <property type="match status" value="2"/>
</dbReference>
<dbReference type="PANTHER" id="PTHR13555:SF36">
    <property type="entry name" value="ZINC FINGER C2HC DOMAIN-CONTAINING PROTEIN 1B"/>
    <property type="match status" value="1"/>
</dbReference>
<dbReference type="InParanoid" id="A0A078B771"/>
<evidence type="ECO:0000256" key="6">
    <source>
        <dbReference type="SAM" id="MobiDB-lite"/>
    </source>
</evidence>
<evidence type="ECO:0000256" key="5">
    <source>
        <dbReference type="PROSITE-ProRule" id="PRU01371"/>
    </source>
</evidence>
<feature type="domain" description="C2HC/C3H-type" evidence="7">
    <location>
        <begin position="747"/>
        <end position="776"/>
    </location>
</feature>
<evidence type="ECO:0000313" key="8">
    <source>
        <dbReference type="EMBL" id="CDW90041.1"/>
    </source>
</evidence>
<feature type="region of interest" description="Disordered" evidence="6">
    <location>
        <begin position="674"/>
        <end position="705"/>
    </location>
</feature>
<feature type="region of interest" description="Disordered" evidence="6">
    <location>
        <begin position="762"/>
        <end position="791"/>
    </location>
</feature>
<feature type="region of interest" description="Disordered" evidence="6">
    <location>
        <begin position="1"/>
        <end position="21"/>
    </location>
</feature>
<feature type="compositionally biased region" description="Polar residues" evidence="6">
    <location>
        <begin position="352"/>
        <end position="361"/>
    </location>
</feature>
<feature type="compositionally biased region" description="Gly residues" evidence="6">
    <location>
        <begin position="722"/>
        <end position="736"/>
    </location>
</feature>
<evidence type="ECO:0000313" key="9">
    <source>
        <dbReference type="Proteomes" id="UP000039865"/>
    </source>
</evidence>
<feature type="region of interest" description="Disordered" evidence="6">
    <location>
        <begin position="335"/>
        <end position="369"/>
    </location>
</feature>
<sequence>MEMQVQKLSRRNVNKEDNQNYKPQTSVFRDNISNFRIKATKQIKDSISNKILFKPKNVDISIESSFDSTSQQQQVQSRVGSSRSFLKFQSILMHKQQQQNDQSLIKPEQYKQSLYKKLRRKLERIDKSHLIVRNSIAIVTQDKVADNSPLRLQKDKSIQMSAKNLFDIYRDKSNIKEEDQYDPLNRLINAQIQLNQSMELSYDASRVSQFLHHEEQPQWSNERINIKNVQRRHRREYMSDRYDENQTSLQNTIEYETERPLFRNIVILEKPGLDYLLYQNIKFNFKIMNARRNASVEANDWADKKKQQLERAKQLREERKNNMIRVAEDQIVGTSSKGFGQGQAGSGGYNQMNPQASNSRSGLAGGMGGNDGYYQNQSVNGASKSGYGNMNGGYEMNNGRGNIGGGAGFGTGELRNVGYQQPGYGKGPVKATDFGMGGMNSGYQNQGYGGGRSGYDNYDQMNNLSTKSSIQTNNSYSSNINLGYNQQYDQHNNRNSNQGIYQDKRQPPQNNRNQSQRTIDYQDNRNGGGMGGPQGHQQKSSQMRGMEEQKHNNYQPSQREAPPRRAPPSNIPKGGPVNKPSSYANYDDGVSNQVIPAVAKKQQGFGANLGPDAFQAPSKLDLQECSGCGRSFNEVAYAKHSKVCKKVFQQKRKVFNSQAHRIVSNEQKQILMQAQRNDRPERNAPKANVAQQRNNMPINAKGGAPKWKKQSEQFRQALQAARGGGGGGKGGKGGKGSYQPPADEYDDRVQCPYCGRKFAEQTAQRHMPHCQNKAKESVFRGGPPKGRGGRR</sequence>
<keyword evidence="2" id="KW-0677">Repeat</keyword>
<dbReference type="Proteomes" id="UP000039865">
    <property type="component" value="Unassembled WGS sequence"/>
</dbReference>
<dbReference type="PANTHER" id="PTHR13555">
    <property type="entry name" value="C2H2 ZINC FINGER CGI-62-RELATED"/>
    <property type="match status" value="1"/>
</dbReference>
<dbReference type="InterPro" id="IPR026319">
    <property type="entry name" value="ZC2HC1A/B-like"/>
</dbReference>
<dbReference type="EMBL" id="CCKQ01018102">
    <property type="protein sequence ID" value="CDW90041.1"/>
    <property type="molecule type" value="Genomic_DNA"/>
</dbReference>
<feature type="domain" description="C2HC/C3H-type" evidence="7">
    <location>
        <begin position="621"/>
        <end position="650"/>
    </location>
</feature>
<dbReference type="GO" id="GO:0008270">
    <property type="term" value="F:zinc ion binding"/>
    <property type="evidence" value="ECO:0007669"/>
    <property type="project" value="UniProtKB-KW"/>
</dbReference>
<feature type="compositionally biased region" description="Polar residues" evidence="6">
    <location>
        <begin position="468"/>
        <end position="500"/>
    </location>
</feature>
<feature type="compositionally biased region" description="Gly residues" evidence="6">
    <location>
        <begin position="339"/>
        <end position="348"/>
    </location>
</feature>
<feature type="compositionally biased region" description="Polar residues" evidence="6">
    <location>
        <begin position="579"/>
        <end position="588"/>
    </location>
</feature>
<keyword evidence="3 5" id="KW-0863">Zinc-finger</keyword>
<keyword evidence="1" id="KW-0479">Metal-binding</keyword>
<dbReference type="AlphaFoldDB" id="A0A078B771"/>
<evidence type="ECO:0000256" key="1">
    <source>
        <dbReference type="ARBA" id="ARBA00022723"/>
    </source>
</evidence>
<feature type="region of interest" description="Disordered" evidence="6">
    <location>
        <begin position="720"/>
        <end position="746"/>
    </location>
</feature>
<dbReference type="OrthoDB" id="449446at2759"/>